<reference evidence="3 4" key="1">
    <citation type="journal article" date="2015" name="Genome Announc.">
        <title>Complete Genome Sequence of Polypropylene Glycol- and Polyethylene Glycol-Degrading Sphingopyxis macrogoltabida Strain EY-1.</title>
        <authorList>
            <person name="Ohtsubo Y."/>
            <person name="Nagata Y."/>
            <person name="Numata M."/>
            <person name="Tsuchikane K."/>
            <person name="Hosoyama A."/>
            <person name="Yamazoe A."/>
            <person name="Tsuda M."/>
            <person name="Fujita N."/>
            <person name="Kawai F."/>
        </authorList>
    </citation>
    <scope>NUCLEOTIDE SEQUENCE [LARGE SCALE GENOMIC DNA]</scope>
    <source>
        <strain evidence="3 4">EY-1</strain>
    </source>
</reference>
<name>A0A0N9USI8_SPHMC</name>
<dbReference type="OrthoDB" id="7445645at2"/>
<dbReference type="KEGG" id="smag:AN936_21950"/>
<protein>
    <recommendedName>
        <fullName evidence="2">DnaA N-terminal domain-containing protein</fullName>
    </recommendedName>
</protein>
<feature type="compositionally biased region" description="Basic residues" evidence="1">
    <location>
        <begin position="166"/>
        <end position="177"/>
    </location>
</feature>
<dbReference type="RefSeq" id="WP_054589898.1">
    <property type="nucleotide sequence ID" value="NZ_CP012700.1"/>
</dbReference>
<dbReference type="Gene3D" id="3.30.300.180">
    <property type="match status" value="1"/>
</dbReference>
<feature type="region of interest" description="Disordered" evidence="1">
    <location>
        <begin position="108"/>
        <end position="190"/>
    </location>
</feature>
<evidence type="ECO:0000256" key="1">
    <source>
        <dbReference type="SAM" id="MobiDB-lite"/>
    </source>
</evidence>
<dbReference type="EMBL" id="CP012700">
    <property type="protein sequence ID" value="ALH82921.1"/>
    <property type="molecule type" value="Genomic_DNA"/>
</dbReference>
<accession>A0A0N9USI8</accession>
<dbReference type="AlphaFoldDB" id="A0A0N9USI8"/>
<organism evidence="3 4">
    <name type="scientific">Sphingopyxis macrogoltabida</name>
    <name type="common">Sphingomonas macrogoltabidus</name>
    <dbReference type="NCBI Taxonomy" id="33050"/>
    <lineage>
        <taxon>Bacteria</taxon>
        <taxon>Pseudomonadati</taxon>
        <taxon>Pseudomonadota</taxon>
        <taxon>Alphaproteobacteria</taxon>
        <taxon>Sphingomonadales</taxon>
        <taxon>Sphingomonadaceae</taxon>
        <taxon>Sphingopyxis</taxon>
    </lineage>
</organism>
<evidence type="ECO:0000259" key="2">
    <source>
        <dbReference type="Pfam" id="PF11638"/>
    </source>
</evidence>
<feature type="domain" description="DnaA N-terminal" evidence="2">
    <location>
        <begin position="287"/>
        <end position="342"/>
    </location>
</feature>
<sequence>MSNHLITECYKRKLGSVTRLAMMAYLADKAADCGGGIYASKQTMADELDLTKKTVITTIQGLIADGLLIAVGTKPCANGHTVDYAIVVDALLSLPLVGCWERKARFTGVNSSPVKRPDRSRSDTGTGVAATPKPSLEPFPLSSADADDPPHEEKGAQHGKEERPAPKRKARERKPGHRLPPDWEAPAPEDLPPVAARLVAQWPDGAYEAVCEAFKLNWLAETRAIGCKSDWTAALGKWVNTDHPRVMHAKMRGVSFAPPPAARPAVASALPPAPVRAKSREDGRSARVHAALEQELGPTTYSSWVKGAAILFGEDAVTVVCASPFAAGWVENNLAIQIGAAVAAASGSVVGRVVFQAEASTPAPRQEAVGG</sequence>
<dbReference type="PATRIC" id="fig|33050.5.peg.4545"/>
<dbReference type="Pfam" id="PF11638">
    <property type="entry name" value="DnaA_N"/>
    <property type="match status" value="1"/>
</dbReference>
<feature type="compositionally biased region" description="Basic and acidic residues" evidence="1">
    <location>
        <begin position="148"/>
        <end position="165"/>
    </location>
</feature>
<evidence type="ECO:0000313" key="4">
    <source>
        <dbReference type="Proteomes" id="UP000058074"/>
    </source>
</evidence>
<dbReference type="InterPro" id="IPR024633">
    <property type="entry name" value="DnaA_N_dom"/>
</dbReference>
<proteinExistence type="predicted"/>
<gene>
    <name evidence="3" type="ORF">AN936_21950</name>
</gene>
<dbReference type="Proteomes" id="UP000058074">
    <property type="component" value="Chromosome"/>
</dbReference>
<dbReference type="InterPro" id="IPR038454">
    <property type="entry name" value="DnaA_N_sf"/>
</dbReference>
<evidence type="ECO:0000313" key="3">
    <source>
        <dbReference type="EMBL" id="ALH82921.1"/>
    </source>
</evidence>